<protein>
    <submittedName>
        <fullName evidence="1">Uncharacterized protein</fullName>
    </submittedName>
</protein>
<accession>A0A921RA02</accession>
<dbReference type="EMBL" id="CM027683">
    <property type="protein sequence ID" value="KAG0535192.1"/>
    <property type="molecule type" value="Genomic_DNA"/>
</dbReference>
<reference evidence="1" key="2">
    <citation type="submission" date="2020-10" db="EMBL/GenBank/DDBJ databases">
        <authorList>
            <person name="Cooper E.A."/>
            <person name="Brenton Z.W."/>
            <person name="Flinn B.S."/>
            <person name="Jenkins J."/>
            <person name="Shu S."/>
            <person name="Flowers D."/>
            <person name="Luo F."/>
            <person name="Wang Y."/>
            <person name="Xia P."/>
            <person name="Barry K."/>
            <person name="Daum C."/>
            <person name="Lipzen A."/>
            <person name="Yoshinaga Y."/>
            <person name="Schmutz J."/>
            <person name="Saski C."/>
            <person name="Vermerris W."/>
            <person name="Kresovich S."/>
        </authorList>
    </citation>
    <scope>NUCLEOTIDE SEQUENCE</scope>
</reference>
<proteinExistence type="predicted"/>
<name>A0A921RA02_SORBI</name>
<evidence type="ECO:0000313" key="2">
    <source>
        <dbReference type="Proteomes" id="UP000807115"/>
    </source>
</evidence>
<reference evidence="1" key="1">
    <citation type="journal article" date="2019" name="BMC Genomics">
        <title>A new reference genome for Sorghum bicolor reveals high levels of sequence similarity between sweet and grain genotypes: implications for the genetics of sugar metabolism.</title>
        <authorList>
            <person name="Cooper E.A."/>
            <person name="Brenton Z.W."/>
            <person name="Flinn B.S."/>
            <person name="Jenkins J."/>
            <person name="Shu S."/>
            <person name="Flowers D."/>
            <person name="Luo F."/>
            <person name="Wang Y."/>
            <person name="Xia P."/>
            <person name="Barry K."/>
            <person name="Daum C."/>
            <person name="Lipzen A."/>
            <person name="Yoshinaga Y."/>
            <person name="Schmutz J."/>
            <person name="Saski C."/>
            <person name="Vermerris W."/>
            <person name="Kresovich S."/>
        </authorList>
    </citation>
    <scope>NUCLEOTIDE SEQUENCE</scope>
</reference>
<comment type="caution">
    <text evidence="1">The sequence shown here is derived from an EMBL/GenBank/DDBJ whole genome shotgun (WGS) entry which is preliminary data.</text>
</comment>
<dbReference type="AlphaFoldDB" id="A0A921RA02"/>
<gene>
    <name evidence="1" type="ORF">BDA96_04G345100</name>
</gene>
<sequence length="45" mass="5447">MSWRFQSMFNDFFFNPGVNRLSNAFRRKQVCYIAYCLDGNCWTVL</sequence>
<organism evidence="1 2">
    <name type="scientific">Sorghum bicolor</name>
    <name type="common">Sorghum</name>
    <name type="synonym">Sorghum vulgare</name>
    <dbReference type="NCBI Taxonomy" id="4558"/>
    <lineage>
        <taxon>Eukaryota</taxon>
        <taxon>Viridiplantae</taxon>
        <taxon>Streptophyta</taxon>
        <taxon>Embryophyta</taxon>
        <taxon>Tracheophyta</taxon>
        <taxon>Spermatophyta</taxon>
        <taxon>Magnoliopsida</taxon>
        <taxon>Liliopsida</taxon>
        <taxon>Poales</taxon>
        <taxon>Poaceae</taxon>
        <taxon>PACMAD clade</taxon>
        <taxon>Panicoideae</taxon>
        <taxon>Andropogonodae</taxon>
        <taxon>Andropogoneae</taxon>
        <taxon>Sorghinae</taxon>
        <taxon>Sorghum</taxon>
    </lineage>
</organism>
<dbReference type="Proteomes" id="UP000807115">
    <property type="component" value="Chromosome 4"/>
</dbReference>
<evidence type="ECO:0000313" key="1">
    <source>
        <dbReference type="EMBL" id="KAG0535192.1"/>
    </source>
</evidence>